<evidence type="ECO:0000313" key="1">
    <source>
        <dbReference type="EMBL" id="CAI9282028.1"/>
    </source>
</evidence>
<gene>
    <name evidence="1" type="ORF">LSALG_LOCUS21691</name>
</gene>
<protein>
    <submittedName>
        <fullName evidence="1">Uncharacterized protein</fullName>
    </submittedName>
</protein>
<reference evidence="1" key="1">
    <citation type="submission" date="2023-04" db="EMBL/GenBank/DDBJ databases">
        <authorList>
            <person name="Vijverberg K."/>
            <person name="Xiong W."/>
            <person name="Schranz E."/>
        </authorList>
    </citation>
    <scope>NUCLEOTIDE SEQUENCE</scope>
</reference>
<dbReference type="Proteomes" id="UP001177003">
    <property type="component" value="Chromosome 4"/>
</dbReference>
<evidence type="ECO:0000313" key="2">
    <source>
        <dbReference type="Proteomes" id="UP001177003"/>
    </source>
</evidence>
<accession>A0AA36E4L1</accession>
<dbReference type="AlphaFoldDB" id="A0AA36E4L1"/>
<name>A0AA36E4L1_LACSI</name>
<proteinExistence type="predicted"/>
<sequence>MKPQYEMWSAIKITVVKVIGPKETESFPNAKFKIVRGSASQARERNDANFLKASFFLADKHMYFTTFLEYSLEMINKLKGNSLGNKKCFPDMIFWYIQVCKSLLSIIPKVFEV</sequence>
<keyword evidence="2" id="KW-1185">Reference proteome</keyword>
<organism evidence="1 2">
    <name type="scientific">Lactuca saligna</name>
    <name type="common">Willowleaf lettuce</name>
    <dbReference type="NCBI Taxonomy" id="75948"/>
    <lineage>
        <taxon>Eukaryota</taxon>
        <taxon>Viridiplantae</taxon>
        <taxon>Streptophyta</taxon>
        <taxon>Embryophyta</taxon>
        <taxon>Tracheophyta</taxon>
        <taxon>Spermatophyta</taxon>
        <taxon>Magnoliopsida</taxon>
        <taxon>eudicotyledons</taxon>
        <taxon>Gunneridae</taxon>
        <taxon>Pentapetalae</taxon>
        <taxon>asterids</taxon>
        <taxon>campanulids</taxon>
        <taxon>Asterales</taxon>
        <taxon>Asteraceae</taxon>
        <taxon>Cichorioideae</taxon>
        <taxon>Cichorieae</taxon>
        <taxon>Lactucinae</taxon>
        <taxon>Lactuca</taxon>
    </lineage>
</organism>
<dbReference type="EMBL" id="OX465080">
    <property type="protein sequence ID" value="CAI9282028.1"/>
    <property type="molecule type" value="Genomic_DNA"/>
</dbReference>